<keyword evidence="1" id="KW-1133">Transmembrane helix</keyword>
<gene>
    <name evidence="2" type="ORF">GQ43DRAFT_152099</name>
</gene>
<evidence type="ECO:0000313" key="3">
    <source>
        <dbReference type="Proteomes" id="UP000799536"/>
    </source>
</evidence>
<sequence>MRITCSTFHDLQATLRYAAEKNAYGYYAHNNIEDSLELSTVCETDLMFVSSLRLLQRWFQYFPPLRPSLFPFFILKYVMYLWLRFLSALLFEPLCFFRRWSLLW</sequence>
<dbReference type="Proteomes" id="UP000799536">
    <property type="component" value="Unassembled WGS sequence"/>
</dbReference>
<evidence type="ECO:0000256" key="1">
    <source>
        <dbReference type="SAM" id="Phobius"/>
    </source>
</evidence>
<evidence type="ECO:0000313" key="2">
    <source>
        <dbReference type="EMBL" id="KAF2204512.1"/>
    </source>
</evidence>
<comment type="caution">
    <text evidence="2">The sequence shown here is derived from an EMBL/GenBank/DDBJ whole genome shotgun (WGS) entry which is preliminary data.</text>
</comment>
<organism evidence="2 3">
    <name type="scientific">Delitschia confertaspora ATCC 74209</name>
    <dbReference type="NCBI Taxonomy" id="1513339"/>
    <lineage>
        <taxon>Eukaryota</taxon>
        <taxon>Fungi</taxon>
        <taxon>Dikarya</taxon>
        <taxon>Ascomycota</taxon>
        <taxon>Pezizomycotina</taxon>
        <taxon>Dothideomycetes</taxon>
        <taxon>Pleosporomycetidae</taxon>
        <taxon>Pleosporales</taxon>
        <taxon>Delitschiaceae</taxon>
        <taxon>Delitschia</taxon>
    </lineage>
</organism>
<accession>A0A9P4JSH1</accession>
<keyword evidence="3" id="KW-1185">Reference proteome</keyword>
<feature type="transmembrane region" description="Helical" evidence="1">
    <location>
        <begin position="69"/>
        <end position="91"/>
    </location>
</feature>
<protein>
    <submittedName>
        <fullName evidence="2">Uncharacterized protein</fullName>
    </submittedName>
</protein>
<reference evidence="2" key="1">
    <citation type="journal article" date="2020" name="Stud. Mycol.">
        <title>101 Dothideomycetes genomes: a test case for predicting lifestyles and emergence of pathogens.</title>
        <authorList>
            <person name="Haridas S."/>
            <person name="Albert R."/>
            <person name="Binder M."/>
            <person name="Bloem J."/>
            <person name="Labutti K."/>
            <person name="Salamov A."/>
            <person name="Andreopoulos B."/>
            <person name="Baker S."/>
            <person name="Barry K."/>
            <person name="Bills G."/>
            <person name="Bluhm B."/>
            <person name="Cannon C."/>
            <person name="Castanera R."/>
            <person name="Culley D."/>
            <person name="Daum C."/>
            <person name="Ezra D."/>
            <person name="Gonzalez J."/>
            <person name="Henrissat B."/>
            <person name="Kuo A."/>
            <person name="Liang C."/>
            <person name="Lipzen A."/>
            <person name="Lutzoni F."/>
            <person name="Magnuson J."/>
            <person name="Mondo S."/>
            <person name="Nolan M."/>
            <person name="Ohm R."/>
            <person name="Pangilinan J."/>
            <person name="Park H.-J."/>
            <person name="Ramirez L."/>
            <person name="Alfaro M."/>
            <person name="Sun H."/>
            <person name="Tritt A."/>
            <person name="Yoshinaga Y."/>
            <person name="Zwiers L.-H."/>
            <person name="Turgeon B."/>
            <person name="Goodwin S."/>
            <person name="Spatafora J."/>
            <person name="Crous P."/>
            <person name="Grigoriev I."/>
        </authorList>
    </citation>
    <scope>NUCLEOTIDE SEQUENCE</scope>
    <source>
        <strain evidence="2">ATCC 74209</strain>
    </source>
</reference>
<keyword evidence="1" id="KW-0472">Membrane</keyword>
<keyword evidence="1" id="KW-0812">Transmembrane</keyword>
<proteinExistence type="predicted"/>
<name>A0A9P4JSH1_9PLEO</name>
<dbReference type="EMBL" id="ML993874">
    <property type="protein sequence ID" value="KAF2204512.1"/>
    <property type="molecule type" value="Genomic_DNA"/>
</dbReference>
<dbReference type="AlphaFoldDB" id="A0A9P4JSH1"/>